<reference evidence="3" key="1">
    <citation type="submission" date="2018-02" db="EMBL/GenBank/DDBJ databases">
        <authorList>
            <person name="Clavel T."/>
            <person name="Strowig T."/>
        </authorList>
    </citation>
    <scope>NUCLEOTIDE SEQUENCE [LARGE SCALE GENOMIC DNA]</scope>
    <source>
        <strain evidence="3">DSM 100764</strain>
    </source>
</reference>
<gene>
    <name evidence="2" type="ORF">C5O25_07350</name>
</gene>
<sequence>MFWSNFTQETQPRQHNNLMSDTGEWWTAPAESESGQLIMVTGRRDVEKFRANPRFSIRVEVTWPYTPKPDGMPSEEDSKVMEQVTDLLNDEFSRDPVAVMTGIFTGSGERNWVFYTLSTHIFGRKLNEMLEPLPVLPLSISAENDPGWEAYDEMADAEIHLD</sequence>
<feature type="domain" description="DUF695" evidence="1">
    <location>
        <begin position="39"/>
        <end position="153"/>
    </location>
</feature>
<protein>
    <submittedName>
        <fullName evidence="2">DUF695 domain-containing protein</fullName>
    </submittedName>
</protein>
<evidence type="ECO:0000259" key="1">
    <source>
        <dbReference type="Pfam" id="PF05117"/>
    </source>
</evidence>
<name>A0A2V1IRV5_9BACT</name>
<evidence type="ECO:0000313" key="2">
    <source>
        <dbReference type="EMBL" id="PWB07360.1"/>
    </source>
</evidence>
<dbReference type="AlphaFoldDB" id="A0A2V1IRV5"/>
<dbReference type="InterPro" id="IPR016097">
    <property type="entry name" value="DUF695"/>
</dbReference>
<dbReference type="Pfam" id="PF05117">
    <property type="entry name" value="DUF695"/>
    <property type="match status" value="1"/>
</dbReference>
<proteinExistence type="predicted"/>
<accession>A0A2V1IRV5</accession>
<comment type="caution">
    <text evidence="2">The sequence shown here is derived from an EMBL/GenBank/DDBJ whole genome shotgun (WGS) entry which is preliminary data.</text>
</comment>
<organism evidence="2 3">
    <name type="scientific">Paramuribaculum intestinale</name>
    <dbReference type="NCBI Taxonomy" id="2094151"/>
    <lineage>
        <taxon>Bacteria</taxon>
        <taxon>Pseudomonadati</taxon>
        <taxon>Bacteroidota</taxon>
        <taxon>Bacteroidia</taxon>
        <taxon>Bacteroidales</taxon>
        <taxon>Muribaculaceae</taxon>
        <taxon>Paramuribaculum</taxon>
    </lineage>
</organism>
<dbReference type="EMBL" id="PUBV01000013">
    <property type="protein sequence ID" value="PWB07360.1"/>
    <property type="molecule type" value="Genomic_DNA"/>
</dbReference>
<keyword evidence="3" id="KW-1185">Reference proteome</keyword>
<evidence type="ECO:0000313" key="3">
    <source>
        <dbReference type="Proteomes" id="UP000244925"/>
    </source>
</evidence>
<dbReference type="Proteomes" id="UP000244925">
    <property type="component" value="Unassembled WGS sequence"/>
</dbReference>